<evidence type="ECO:0000313" key="3">
    <source>
        <dbReference type="Proteomes" id="UP000245430"/>
    </source>
</evidence>
<feature type="chain" id="PRO_5016374007" description="Metalloprotease" evidence="1">
    <location>
        <begin position="20"/>
        <end position="943"/>
    </location>
</feature>
<sequence length="943" mass="110295">MKLSFLSSLFILLPILLLSQNKIDLKANFDAEKKQIKIAQTITYFNNSEATLDTIYLNDWNQSFATKTTPLAKRFAEEYNTDFHFAKNDDRGYSVITSIKQNQQELEFDRLIDHIDVVKVALKSPLKPNESYTIHLNYIVQVPSDKFTRYGITSQGEFNLRYWYMTPAVYNGEWQYASNKNLDDLFIPVADLSFELQFPNTYHVTSELDQKDISQKDSILTVILEGKDRVNSKLFLNKTKAFNQVQTDYFTMVSNIDDENLSMIDNLVITDQISEYLTKNLGPYPHEKLLITSIDYRKNPIYGLNLLPNFIRPFPDKFQYELKILKTALNNYLDNIIITNPRKDQWIIDGLQTYYLMKYVEEFYPDMKLAGSLSRIWGIRSFHATQLDFNDQYAFLYMHMARENLDQPLSMEKDSLLKFNKNIANKYKAGVGLRYVDNYINKDVLENSIKEYISTYALKETTTKDFETILQANTSKDLNWFFTDYLNTKKRIDFTITDVEESRDSVKLTIQNKTQTNVPISLFVLNKDTVVSKIWLENITDTKTVTIPKEDGTKVVLNHDLIVPEFNQRDNTKSLTNSLLNRPIQFRLFKDIEDPSYNQVFFMPIIEFDNIYDGIVLGVKAYNKTILKKRFYYKVSPQYGTRSNSLTGGITLNYNQYIENNDINLFSINYGISASYSSYAEDLFVRKLTPGVSLLFRDKENLMSNKKQYVSMRYVDINRDQDLGLDADDTEPNYSVLDLRYNNINKGLEDYISWFTDVQFSKDFGKVAFNFEYRKLTEKSRQYNLRLFAGAFLYNDSYKTSDYFSFALDRPTDYLFDYNYYGRSEDTGLFSQQIIIAEGGFKSKLDTPYANEWIGTINGSTTIWKYILGYGDIGLLKNHGQEAQFVYDTGIRVSLIPDYFELYFPVYSNLGWEIAQSQYAEKIRFVVTLDFKTLFGLFSRRWY</sequence>
<keyword evidence="3" id="KW-1185">Reference proteome</keyword>
<dbReference type="Gene3D" id="1.10.390.10">
    <property type="entry name" value="Neutral Protease Domain 2"/>
    <property type="match status" value="1"/>
</dbReference>
<protein>
    <recommendedName>
        <fullName evidence="4">Metalloprotease</fullName>
    </recommendedName>
</protein>
<dbReference type="AlphaFoldDB" id="A0A316DQ08"/>
<keyword evidence="1" id="KW-0732">Signal</keyword>
<dbReference type="SUPFAM" id="SSF55486">
    <property type="entry name" value="Metalloproteases ('zincins'), catalytic domain"/>
    <property type="match status" value="1"/>
</dbReference>
<dbReference type="OrthoDB" id="9813075at2"/>
<feature type="signal peptide" evidence="1">
    <location>
        <begin position="1"/>
        <end position="19"/>
    </location>
</feature>
<gene>
    <name evidence="2" type="ORF">LX78_00926</name>
</gene>
<dbReference type="EMBL" id="QGGP01000002">
    <property type="protein sequence ID" value="PWK19578.1"/>
    <property type="molecule type" value="Genomic_DNA"/>
</dbReference>
<organism evidence="2 3">
    <name type="scientific">Xanthomarina spongicola</name>
    <dbReference type="NCBI Taxonomy" id="570520"/>
    <lineage>
        <taxon>Bacteria</taxon>
        <taxon>Pseudomonadati</taxon>
        <taxon>Bacteroidota</taxon>
        <taxon>Flavobacteriia</taxon>
        <taxon>Flavobacteriales</taxon>
        <taxon>Flavobacteriaceae</taxon>
        <taxon>Xanthomarina</taxon>
    </lineage>
</organism>
<evidence type="ECO:0000256" key="1">
    <source>
        <dbReference type="SAM" id="SignalP"/>
    </source>
</evidence>
<accession>A0A316DQ08</accession>
<reference evidence="2 3" key="1">
    <citation type="submission" date="2018-05" db="EMBL/GenBank/DDBJ databases">
        <title>Genomic Encyclopedia of Archaeal and Bacterial Type Strains, Phase II (KMG-II): from individual species to whole genera.</title>
        <authorList>
            <person name="Goeker M."/>
        </authorList>
    </citation>
    <scope>NUCLEOTIDE SEQUENCE [LARGE SCALE GENOMIC DNA]</scope>
    <source>
        <strain evidence="2 3">DSM 22637</strain>
    </source>
</reference>
<evidence type="ECO:0000313" key="2">
    <source>
        <dbReference type="EMBL" id="PWK19578.1"/>
    </source>
</evidence>
<dbReference type="InterPro" id="IPR027268">
    <property type="entry name" value="Peptidase_M4/M1_CTD_sf"/>
</dbReference>
<proteinExistence type="predicted"/>
<evidence type="ECO:0008006" key="4">
    <source>
        <dbReference type="Google" id="ProtNLM"/>
    </source>
</evidence>
<name>A0A316DQ08_9FLAO</name>
<comment type="caution">
    <text evidence="2">The sequence shown here is derived from an EMBL/GenBank/DDBJ whole genome shotgun (WGS) entry which is preliminary data.</text>
</comment>
<dbReference type="Proteomes" id="UP000245430">
    <property type="component" value="Unassembled WGS sequence"/>
</dbReference>
<dbReference type="RefSeq" id="WP_109681472.1">
    <property type="nucleotide sequence ID" value="NZ_QGGP01000002.1"/>
</dbReference>